<dbReference type="Pfam" id="PF02955">
    <property type="entry name" value="GSH-S_ATP"/>
    <property type="match status" value="1"/>
</dbReference>
<reference evidence="4" key="1">
    <citation type="submission" date="2016-10" db="EMBL/GenBank/DDBJ databases">
        <authorList>
            <person name="Varghese N."/>
            <person name="Submissions S."/>
        </authorList>
    </citation>
    <scope>NUCLEOTIDE SEQUENCE [LARGE SCALE GENOMIC DNA]</scope>
    <source>
        <strain evidence="4">ATCC 25963</strain>
    </source>
</reference>
<dbReference type="SUPFAM" id="SSF56059">
    <property type="entry name" value="Glutathione synthetase ATP-binding domain-like"/>
    <property type="match status" value="1"/>
</dbReference>
<dbReference type="InterPro" id="IPR013815">
    <property type="entry name" value="ATP_grasp_subdomain_1"/>
</dbReference>
<dbReference type="InterPro" id="IPR004218">
    <property type="entry name" value="GSHS_ATP-bd"/>
</dbReference>
<dbReference type="InterPro" id="IPR004215">
    <property type="entry name" value="GSHS_N"/>
</dbReference>
<dbReference type="STRING" id="54.SAMN02745121_03120"/>
<evidence type="ECO:0000259" key="1">
    <source>
        <dbReference type="Pfam" id="PF02951"/>
    </source>
</evidence>
<dbReference type="EMBL" id="FOMX01000009">
    <property type="protein sequence ID" value="SFE13730.1"/>
    <property type="molecule type" value="Genomic_DNA"/>
</dbReference>
<name>A0A1I1Y7B9_9BACT</name>
<dbReference type="Gene3D" id="3.30.1490.20">
    <property type="entry name" value="ATP-grasp fold, A domain"/>
    <property type="match status" value="1"/>
</dbReference>
<dbReference type="InterPro" id="IPR016185">
    <property type="entry name" value="PreATP-grasp_dom_sf"/>
</dbReference>
<dbReference type="Gene3D" id="3.40.50.20">
    <property type="match status" value="1"/>
</dbReference>
<dbReference type="AlphaFoldDB" id="A0A1I1Y7B9"/>
<protein>
    <submittedName>
        <fullName evidence="3">Glutathione synthase</fullName>
    </submittedName>
</protein>
<dbReference type="GO" id="GO:0004363">
    <property type="term" value="F:glutathione synthase activity"/>
    <property type="evidence" value="ECO:0007669"/>
    <property type="project" value="InterPro"/>
</dbReference>
<dbReference type="OrthoDB" id="9785415at2"/>
<dbReference type="RefSeq" id="WP_096329767.1">
    <property type="nucleotide sequence ID" value="NZ_FOMX01000009.1"/>
</dbReference>
<dbReference type="Gene3D" id="3.30.470.20">
    <property type="entry name" value="ATP-grasp fold, B domain"/>
    <property type="match status" value="1"/>
</dbReference>
<proteinExistence type="predicted"/>
<accession>A0A1I1Y7B9</accession>
<feature type="domain" description="Prokaryotic glutathione synthetase N-terminal" evidence="1">
    <location>
        <begin position="5"/>
        <end position="120"/>
    </location>
</feature>
<sequence>MPRYLVTADPVASFQPRFDTTLRLMAELLARGVEVDYCDLLTTDMSLGTDAWLAALPVRQVLWSDPGRPPYVGAGEVRPAAATDYDVLVHRKDPPVDGRYRGWAERFAALDGRLLQINEPAEVLRHSEHLLPARFPDFAIPTAHCREFAELRETVRAQPVEAVVKPIGECSGIGIAFFRPDAPEPALWDWWQQYGEAVVQPYQDAVTTRGDLRILTIGRRVLGSVTRLPRPGSRLANLHQGASFHAFDPTPRQLEAVAAVTAELVPRGLYLLGLDFIGDLLSEVNFTSPSAMVQIGEVMHKRPEVELVDEIEALRRGFVARA</sequence>
<dbReference type="GO" id="GO:0005524">
    <property type="term" value="F:ATP binding"/>
    <property type="evidence" value="ECO:0007669"/>
    <property type="project" value="InterPro"/>
</dbReference>
<gene>
    <name evidence="3" type="ORF">SAMN02745121_03120</name>
</gene>
<dbReference type="Pfam" id="PF02951">
    <property type="entry name" value="GSH-S_N"/>
    <property type="match status" value="1"/>
</dbReference>
<organism evidence="3 4">
    <name type="scientific">Nannocystis exedens</name>
    <dbReference type="NCBI Taxonomy" id="54"/>
    <lineage>
        <taxon>Bacteria</taxon>
        <taxon>Pseudomonadati</taxon>
        <taxon>Myxococcota</taxon>
        <taxon>Polyangia</taxon>
        <taxon>Nannocystales</taxon>
        <taxon>Nannocystaceae</taxon>
        <taxon>Nannocystis</taxon>
    </lineage>
</organism>
<dbReference type="SUPFAM" id="SSF52440">
    <property type="entry name" value="PreATP-grasp domain"/>
    <property type="match status" value="1"/>
</dbReference>
<keyword evidence="4" id="KW-1185">Reference proteome</keyword>
<evidence type="ECO:0000313" key="3">
    <source>
        <dbReference type="EMBL" id="SFE13730.1"/>
    </source>
</evidence>
<feature type="domain" description="Prokaryotic glutathione synthetase ATP-binding" evidence="2">
    <location>
        <begin position="128"/>
        <end position="298"/>
    </location>
</feature>
<evidence type="ECO:0000313" key="4">
    <source>
        <dbReference type="Proteomes" id="UP000199400"/>
    </source>
</evidence>
<dbReference type="Proteomes" id="UP000199400">
    <property type="component" value="Unassembled WGS sequence"/>
</dbReference>
<evidence type="ECO:0000259" key="2">
    <source>
        <dbReference type="Pfam" id="PF02955"/>
    </source>
</evidence>